<dbReference type="InterPro" id="IPR021935">
    <property type="entry name" value="SGSM1/2_RBD"/>
</dbReference>
<evidence type="ECO:0000313" key="7">
    <source>
        <dbReference type="Proteomes" id="UP000007879"/>
    </source>
</evidence>
<dbReference type="Pfam" id="PF00566">
    <property type="entry name" value="RabGAP-TBC"/>
    <property type="match status" value="1"/>
</dbReference>
<dbReference type="AlphaFoldDB" id="A0A1X7VK16"/>
<feature type="domain" description="RUN" evidence="5">
    <location>
        <begin position="40"/>
        <end position="184"/>
    </location>
</feature>
<name>A0A1X7VK16_AMPQE</name>
<keyword evidence="7" id="KW-1185">Reference proteome</keyword>
<dbReference type="SMART" id="SM00593">
    <property type="entry name" value="RUN"/>
    <property type="match status" value="1"/>
</dbReference>
<dbReference type="Gene3D" id="2.30.29.230">
    <property type="match status" value="1"/>
</dbReference>
<dbReference type="EnsemblMetazoa" id="Aqu2.1.39797_001">
    <property type="protein sequence ID" value="Aqu2.1.39797_001"/>
    <property type="gene ID" value="Aqu2.1.39797"/>
</dbReference>
<evidence type="ECO:0008006" key="8">
    <source>
        <dbReference type="Google" id="ProtNLM"/>
    </source>
</evidence>
<evidence type="ECO:0000256" key="1">
    <source>
        <dbReference type="ARBA" id="ARBA00022468"/>
    </source>
</evidence>
<gene>
    <name evidence="6" type="primary">105316739</name>
</gene>
<feature type="region of interest" description="Disordered" evidence="3">
    <location>
        <begin position="697"/>
        <end position="753"/>
    </location>
</feature>
<dbReference type="PROSITE" id="PS50086">
    <property type="entry name" value="TBC_RABGAP"/>
    <property type="match status" value="1"/>
</dbReference>
<feature type="domain" description="Rab-GAP TBC" evidence="4">
    <location>
        <begin position="593"/>
        <end position="921"/>
    </location>
</feature>
<dbReference type="OrthoDB" id="10264062at2759"/>
<dbReference type="Gene3D" id="1.10.472.80">
    <property type="entry name" value="Ypt/Rab-GAP domain of gyp1p, domain 3"/>
    <property type="match status" value="1"/>
</dbReference>
<dbReference type="InterPro" id="IPR000195">
    <property type="entry name" value="Rab-GAP-TBC_dom"/>
</dbReference>
<dbReference type="InterPro" id="IPR004012">
    <property type="entry name" value="Run_dom"/>
</dbReference>
<feature type="compositionally biased region" description="Low complexity" evidence="3">
    <location>
        <begin position="656"/>
        <end position="672"/>
    </location>
</feature>
<dbReference type="Proteomes" id="UP000007879">
    <property type="component" value="Unassembled WGS sequence"/>
</dbReference>
<evidence type="ECO:0000256" key="2">
    <source>
        <dbReference type="ARBA" id="ARBA00034124"/>
    </source>
</evidence>
<dbReference type="PROSITE" id="PS50826">
    <property type="entry name" value="RUN"/>
    <property type="match status" value="1"/>
</dbReference>
<sequence>MDTFKRRGNNYIVSCETLLQTCKHEAKKLLETTAASKKIHWSHPNFISFCLSVDDVLSFGVRRRYVTSSRQPLTTSGRVLQELSKVFPVARSIYQMCYLPNTGKRVKPEYAGIHGDLSSERRILWIRVSLVERTMKAIIDQLLKSPELYYSKKSVMVHSVYSELFAFLMEGPCSLSFSKMKSIDSSILNPGPTELVSRHSRVFSSGVGEGEGVAVGWADNSGDSSEMWEHVQSLYQSSFNSCIYGKNNILMYPPGINVPLQGYLTLAEVGDTFYIKWLPNTLINGSGIKWSHVLSVNVTQDIAHIHCHHKKVEQGVEQGAGSEDDQQQVLYSELIMIGYNGIAYPSLMFPQSSSMLRFLESLENALHPRGCLEPPLWFLRQQHQRNRPNSLSSTIKKIAVYGSTEDPLEATPTDWELPPVWSQVFRVRVAKPHPPQQLEWTENEVEMTSVPLSPSPVSPQTTASTGSTSPLLMEDPFSWNDTKPHPLKKSNSRRYLMEKFQSKVSSQLLARYFYSWLSYCRHISRVKKSLSHLLLPSPSLPLSPSSPLSPASPLEIHLELEPQKLDKSLWEEFLSNRTSDMWNKIQKAIYNGGVDHPLRKEVWPYLLGVHSPLGDQSDQSHTSYANILTKWKRLEEQHYINNDPTSTSLNIRRGYTPTSTITTPTSIKTTPTHIEATPRATPPKIPDMIILEEEEDYSHNEDVVSSSEEEEGEELDSGCDDLIDDIPRTSGSSDGGERRPRLLESHERDQSEEIMDLRSEGEELSKREGDFINELFKIDKDVPRCDRDYSFFRIPQNLTKLRNIITSYIWENMSNGYSQGMCDLLAPLLVILEDEEITFHCYCSLMERMESCFPPKPGVTQRMSNLQSLLQVLESDFYDYLNEMPMGDALFYTYRWFLVNFKREFTYNDIFLLWETSWVARQLTTDNFEEFIALGLLQEFKAPIMDAQLDPSEILNLFTDLADSKNLNARKIISTAKHTIETLQNAL</sequence>
<dbReference type="InterPro" id="IPR035969">
    <property type="entry name" value="Rab-GAP_TBC_sf"/>
</dbReference>
<dbReference type="PANTHER" id="PTHR22957:SF502">
    <property type="entry name" value="SMALL G PROTEIN SIGNALING MODULATOR 2-RELATED"/>
    <property type="match status" value="1"/>
</dbReference>
<dbReference type="InParanoid" id="A0A1X7VK16"/>
<dbReference type="PANTHER" id="PTHR22957">
    <property type="entry name" value="TBC1 DOMAIN FAMILY MEMBER GTPASE-ACTIVATING PROTEIN"/>
    <property type="match status" value="1"/>
</dbReference>
<dbReference type="Pfam" id="PF02759">
    <property type="entry name" value="RUN"/>
    <property type="match status" value="1"/>
</dbReference>
<protein>
    <recommendedName>
        <fullName evidence="8">Rab-GAP TBC domain-containing protein</fullName>
    </recommendedName>
</protein>
<feature type="region of interest" description="Disordered" evidence="3">
    <location>
        <begin position="650"/>
        <end position="683"/>
    </location>
</feature>
<dbReference type="SUPFAM" id="SSF140741">
    <property type="entry name" value="RUN domain-like"/>
    <property type="match status" value="1"/>
</dbReference>
<proteinExistence type="inferred from homology"/>
<reference evidence="6" key="2">
    <citation type="submission" date="2017-05" db="UniProtKB">
        <authorList>
            <consortium name="EnsemblMetazoa"/>
        </authorList>
    </citation>
    <scope>IDENTIFICATION</scope>
</reference>
<evidence type="ECO:0000259" key="5">
    <source>
        <dbReference type="PROSITE" id="PS50826"/>
    </source>
</evidence>
<dbReference type="eggNOG" id="KOG1648">
    <property type="taxonomic scope" value="Eukaryota"/>
</dbReference>
<evidence type="ECO:0000313" key="6">
    <source>
        <dbReference type="EnsemblMetazoa" id="Aqu2.1.39797_001"/>
    </source>
</evidence>
<organism evidence="6">
    <name type="scientific">Amphimedon queenslandica</name>
    <name type="common">Sponge</name>
    <dbReference type="NCBI Taxonomy" id="400682"/>
    <lineage>
        <taxon>Eukaryota</taxon>
        <taxon>Metazoa</taxon>
        <taxon>Porifera</taxon>
        <taxon>Demospongiae</taxon>
        <taxon>Heteroscleromorpha</taxon>
        <taxon>Haplosclerida</taxon>
        <taxon>Niphatidae</taxon>
        <taxon>Amphimedon</taxon>
    </lineage>
</organism>
<feature type="compositionally biased region" description="Acidic residues" evidence="3">
    <location>
        <begin position="707"/>
        <end position="724"/>
    </location>
</feature>
<feature type="region of interest" description="Disordered" evidence="3">
    <location>
        <begin position="449"/>
        <end position="490"/>
    </location>
</feature>
<dbReference type="Gene3D" id="1.10.8.270">
    <property type="entry name" value="putative rabgap domain of human tbc1 domain family member 14 like domains"/>
    <property type="match status" value="1"/>
</dbReference>
<comment type="similarity">
    <text evidence="2">Belongs to the RUTBC family.</text>
</comment>
<reference evidence="7" key="1">
    <citation type="journal article" date="2010" name="Nature">
        <title>The Amphimedon queenslandica genome and the evolution of animal complexity.</title>
        <authorList>
            <person name="Srivastava M."/>
            <person name="Simakov O."/>
            <person name="Chapman J."/>
            <person name="Fahey B."/>
            <person name="Gauthier M.E."/>
            <person name="Mitros T."/>
            <person name="Richards G.S."/>
            <person name="Conaco C."/>
            <person name="Dacre M."/>
            <person name="Hellsten U."/>
            <person name="Larroux C."/>
            <person name="Putnam N.H."/>
            <person name="Stanke M."/>
            <person name="Adamska M."/>
            <person name="Darling A."/>
            <person name="Degnan S.M."/>
            <person name="Oakley T.H."/>
            <person name="Plachetzki D.C."/>
            <person name="Zhai Y."/>
            <person name="Adamski M."/>
            <person name="Calcino A."/>
            <person name="Cummins S.F."/>
            <person name="Goodstein D.M."/>
            <person name="Harris C."/>
            <person name="Jackson D.J."/>
            <person name="Leys S.P."/>
            <person name="Shu S."/>
            <person name="Woodcroft B.J."/>
            <person name="Vervoort M."/>
            <person name="Kosik K.S."/>
            <person name="Manning G."/>
            <person name="Degnan B.M."/>
            <person name="Rokhsar D.S."/>
        </authorList>
    </citation>
    <scope>NUCLEOTIDE SEQUENCE [LARGE SCALE GENOMIC DNA]</scope>
</reference>
<dbReference type="SMART" id="SM00164">
    <property type="entry name" value="TBC"/>
    <property type="match status" value="1"/>
</dbReference>
<keyword evidence="1" id="KW-0343">GTPase activation</keyword>
<dbReference type="Pfam" id="PF12068">
    <property type="entry name" value="PH_RBD"/>
    <property type="match status" value="1"/>
</dbReference>
<dbReference type="SUPFAM" id="SSF47923">
    <property type="entry name" value="Ypt/Rab-GAP domain of gyp1p"/>
    <property type="match status" value="2"/>
</dbReference>
<dbReference type="Gene3D" id="1.20.58.900">
    <property type="match status" value="1"/>
</dbReference>
<feature type="compositionally biased region" description="Polar residues" evidence="3">
    <location>
        <begin position="460"/>
        <end position="470"/>
    </location>
</feature>
<feature type="compositionally biased region" description="Basic and acidic residues" evidence="3">
    <location>
        <begin position="735"/>
        <end position="753"/>
    </location>
</feature>
<dbReference type="EnsemblMetazoa" id="XM_019993213.1">
    <property type="protein sequence ID" value="XP_019848772.1"/>
    <property type="gene ID" value="LOC105316739"/>
</dbReference>
<evidence type="ECO:0000259" key="4">
    <source>
        <dbReference type="PROSITE" id="PS50086"/>
    </source>
</evidence>
<accession>A0A1X7VK16</accession>
<dbReference type="GO" id="GO:0005096">
    <property type="term" value="F:GTPase activator activity"/>
    <property type="evidence" value="ECO:0007669"/>
    <property type="project" value="UniProtKB-KW"/>
</dbReference>
<dbReference type="InterPro" id="IPR037213">
    <property type="entry name" value="Run_dom_sf"/>
</dbReference>
<evidence type="ECO:0000256" key="3">
    <source>
        <dbReference type="SAM" id="MobiDB-lite"/>
    </source>
</evidence>
<dbReference type="GO" id="GO:0031410">
    <property type="term" value="C:cytoplasmic vesicle"/>
    <property type="evidence" value="ECO:0007669"/>
    <property type="project" value="UniProtKB-ARBA"/>
</dbReference>
<dbReference type="STRING" id="400682.A0A1X7VK16"/>
<dbReference type="KEGG" id="aqu:105316739"/>